<dbReference type="Gene3D" id="2.130.10.10">
    <property type="entry name" value="YVTN repeat-like/Quinoprotein amine dehydrogenase"/>
    <property type="match status" value="1"/>
</dbReference>
<dbReference type="InterPro" id="IPR026444">
    <property type="entry name" value="Secre_tail"/>
</dbReference>
<organism evidence="4 5">
    <name type="scientific">Neotamlana sargassicola</name>
    <dbReference type="NCBI Taxonomy" id="2883125"/>
    <lineage>
        <taxon>Bacteria</taxon>
        <taxon>Pseudomonadati</taxon>
        <taxon>Bacteroidota</taxon>
        <taxon>Flavobacteriia</taxon>
        <taxon>Flavobacteriales</taxon>
        <taxon>Flavobacteriaceae</taxon>
        <taxon>Neotamlana</taxon>
    </lineage>
</organism>
<dbReference type="InterPro" id="IPR011043">
    <property type="entry name" value="Gal_Oxase/kelch_b-propeller"/>
</dbReference>
<dbReference type="InterPro" id="IPR015943">
    <property type="entry name" value="WD40/YVTN_repeat-like_dom_sf"/>
</dbReference>
<dbReference type="PANTHER" id="PTHR36220">
    <property type="entry name" value="UNNAMED PRODUCT"/>
    <property type="match status" value="1"/>
</dbReference>
<evidence type="ECO:0000259" key="3">
    <source>
        <dbReference type="Pfam" id="PF18962"/>
    </source>
</evidence>
<accession>A0A9X1I974</accession>
<feature type="chain" id="PRO_5040859423" evidence="2">
    <location>
        <begin position="20"/>
        <end position="462"/>
    </location>
</feature>
<dbReference type="SUPFAM" id="SSF50965">
    <property type="entry name" value="Galactose oxidase, central domain"/>
    <property type="match status" value="1"/>
</dbReference>
<name>A0A9X1I974_9FLAO</name>
<evidence type="ECO:0000313" key="5">
    <source>
        <dbReference type="Proteomes" id="UP001139286"/>
    </source>
</evidence>
<dbReference type="EMBL" id="JAJAPX010000005">
    <property type="protein sequence ID" value="MCB4809129.1"/>
    <property type="molecule type" value="Genomic_DNA"/>
</dbReference>
<proteinExistence type="predicted"/>
<reference evidence="4" key="1">
    <citation type="submission" date="2021-10" db="EMBL/GenBank/DDBJ databases">
        <title>Tamlana sargassums sp. nov., and Tamlana laminarinivorans sp. nov., two new bacteria isolated from the brown alga.</title>
        <authorList>
            <person name="Li J."/>
        </authorList>
    </citation>
    <scope>NUCLEOTIDE SEQUENCE</scope>
    <source>
        <strain evidence="4">62-3</strain>
    </source>
</reference>
<dbReference type="AlphaFoldDB" id="A0A9X1I974"/>
<gene>
    <name evidence="4" type="ORF">LG651_12795</name>
</gene>
<feature type="signal peptide" evidence="2">
    <location>
        <begin position="1"/>
        <end position="19"/>
    </location>
</feature>
<evidence type="ECO:0000256" key="2">
    <source>
        <dbReference type="SAM" id="SignalP"/>
    </source>
</evidence>
<keyword evidence="5" id="KW-1185">Reference proteome</keyword>
<dbReference type="RefSeq" id="WP_226696508.1">
    <property type="nucleotide sequence ID" value="NZ_JAJAPX010000005.1"/>
</dbReference>
<sequence>MIKTFYFLFLISFSLYSQTQIGDPININAEHIETSSDGNKIAILEDINGTVNVKTYIYNNSEWTTNSENDISNLDMGVDNSSLSMSKDGNILAVGSSNRNFNSPDPNLMNIGIVRVYENINDLWVQVGNDLTTGNELDGFGNSSRGNGIDLSEDGSIIAIGALDYYANGEFGDDYGLVKVFSNNQGTWEQMGNDIIGELDSHTGQAVSLSNDGFVLAVGASKHQNFKGQIKVYNFQNDNWIQIGNAINGEAEGDLLGTTVSLSGNGNKLALSVPNSGNYTLGYAKVFENINDNWTQIGQTVGGDGTYYRFGLRLSYSSDGSILALSSVDNTTIYQVTGNTINQFNTVINSNSSPMNISSDGTKLIVQNSSEVLVYDITAIPLSTEEFTNQKVSFYPNPADDMVNITLENNDILKQATIFNIYGKSMLSSQNNLINTSLLPSGMYIVEIDTLFGKSFKKLIIK</sequence>
<feature type="domain" description="Secretion system C-terminal sorting" evidence="3">
    <location>
        <begin position="395"/>
        <end position="461"/>
    </location>
</feature>
<evidence type="ECO:0000313" key="4">
    <source>
        <dbReference type="EMBL" id="MCB4809129.1"/>
    </source>
</evidence>
<keyword evidence="1 2" id="KW-0732">Signal</keyword>
<evidence type="ECO:0000256" key="1">
    <source>
        <dbReference type="ARBA" id="ARBA00022729"/>
    </source>
</evidence>
<dbReference type="NCBIfam" id="TIGR04183">
    <property type="entry name" value="Por_Secre_tail"/>
    <property type="match status" value="1"/>
</dbReference>
<dbReference type="Pfam" id="PF18962">
    <property type="entry name" value="Por_Secre_tail"/>
    <property type="match status" value="1"/>
</dbReference>
<comment type="caution">
    <text evidence="4">The sequence shown here is derived from an EMBL/GenBank/DDBJ whole genome shotgun (WGS) entry which is preliminary data.</text>
</comment>
<dbReference type="Proteomes" id="UP001139286">
    <property type="component" value="Unassembled WGS sequence"/>
</dbReference>
<protein>
    <submittedName>
        <fullName evidence="4">T9SS type A sorting domain-containing protein</fullName>
    </submittedName>
</protein>
<dbReference type="PANTHER" id="PTHR36220:SF1">
    <property type="entry name" value="GAMMA TUBULIN COMPLEX COMPONENT C-TERMINAL DOMAIN-CONTAINING PROTEIN"/>
    <property type="match status" value="1"/>
</dbReference>